<evidence type="ECO:0000313" key="11">
    <source>
        <dbReference type="Proteomes" id="UP000179237"/>
    </source>
</evidence>
<keyword evidence="3 6" id="KW-0133">Cell shape</keyword>
<evidence type="ECO:0000256" key="7">
    <source>
        <dbReference type="SAM" id="Phobius"/>
    </source>
</evidence>
<keyword evidence="5 6" id="KW-0961">Cell wall biogenesis/degradation</keyword>
<dbReference type="GO" id="GO:0018104">
    <property type="term" value="P:peptidoglycan-protein cross-linking"/>
    <property type="evidence" value="ECO:0007669"/>
    <property type="project" value="TreeGrafter"/>
</dbReference>
<feature type="domain" description="L,D-TPase catalytic" evidence="9">
    <location>
        <begin position="141"/>
        <end position="254"/>
    </location>
</feature>
<dbReference type="CDD" id="cd00118">
    <property type="entry name" value="LysM"/>
    <property type="match status" value="1"/>
</dbReference>
<dbReference type="SUPFAM" id="SSF54106">
    <property type="entry name" value="LysM domain"/>
    <property type="match status" value="1"/>
</dbReference>
<evidence type="ECO:0000256" key="2">
    <source>
        <dbReference type="ARBA" id="ARBA00022679"/>
    </source>
</evidence>
<evidence type="ECO:0000256" key="4">
    <source>
        <dbReference type="ARBA" id="ARBA00022984"/>
    </source>
</evidence>
<gene>
    <name evidence="10" type="ORF">A2572_01755</name>
</gene>
<evidence type="ECO:0000259" key="8">
    <source>
        <dbReference type="PROSITE" id="PS51782"/>
    </source>
</evidence>
<keyword evidence="4 6" id="KW-0573">Peptidoglycan synthesis</keyword>
<dbReference type="PROSITE" id="PS51782">
    <property type="entry name" value="LYSM"/>
    <property type="match status" value="1"/>
</dbReference>
<feature type="active site" description="Proton donor/acceptor" evidence="6">
    <location>
        <position position="214"/>
    </location>
</feature>
<dbReference type="PROSITE" id="PS52029">
    <property type="entry name" value="LD_TPASE"/>
    <property type="match status" value="1"/>
</dbReference>
<evidence type="ECO:0000256" key="1">
    <source>
        <dbReference type="ARBA" id="ARBA00004752"/>
    </source>
</evidence>
<evidence type="ECO:0000256" key="3">
    <source>
        <dbReference type="ARBA" id="ARBA00022960"/>
    </source>
</evidence>
<dbReference type="InterPro" id="IPR050979">
    <property type="entry name" value="LD-transpeptidase"/>
</dbReference>
<dbReference type="GO" id="GO:0008360">
    <property type="term" value="P:regulation of cell shape"/>
    <property type="evidence" value="ECO:0007669"/>
    <property type="project" value="UniProtKB-UniRule"/>
</dbReference>
<dbReference type="GO" id="GO:0071972">
    <property type="term" value="F:peptidoglycan L,D-transpeptidase activity"/>
    <property type="evidence" value="ECO:0007669"/>
    <property type="project" value="TreeGrafter"/>
</dbReference>
<dbReference type="PANTHER" id="PTHR30582:SF2">
    <property type="entry name" value="L,D-TRANSPEPTIDASE YCIB-RELATED"/>
    <property type="match status" value="1"/>
</dbReference>
<comment type="caution">
    <text evidence="10">The sequence shown here is derived from an EMBL/GenBank/DDBJ whole genome shotgun (WGS) entry which is preliminary data.</text>
</comment>
<evidence type="ECO:0000313" key="10">
    <source>
        <dbReference type="EMBL" id="OGD83232.1"/>
    </source>
</evidence>
<organism evidence="10 11">
    <name type="scientific">Candidatus Collierbacteria bacterium RIFOXYD1_FULL_40_9</name>
    <dbReference type="NCBI Taxonomy" id="1817731"/>
    <lineage>
        <taxon>Bacteria</taxon>
        <taxon>Candidatus Collieribacteriota</taxon>
    </lineage>
</organism>
<dbReference type="EMBL" id="MFAQ01000023">
    <property type="protein sequence ID" value="OGD83232.1"/>
    <property type="molecule type" value="Genomic_DNA"/>
</dbReference>
<dbReference type="Proteomes" id="UP000179237">
    <property type="component" value="Unassembled WGS sequence"/>
</dbReference>
<dbReference type="GO" id="GO:0071555">
    <property type="term" value="P:cell wall organization"/>
    <property type="evidence" value="ECO:0007669"/>
    <property type="project" value="UniProtKB-UniRule"/>
</dbReference>
<dbReference type="GO" id="GO:0016740">
    <property type="term" value="F:transferase activity"/>
    <property type="evidence" value="ECO:0007669"/>
    <property type="project" value="UniProtKB-KW"/>
</dbReference>
<sequence>MSLRRIILLFLLFVCLVFGFFYFVLPKSSNFYIAPTATTIPTKNLAILQETSTPVSSPTPTIETPTPEPITYYTVQPGDTLTGIANKFNISWIDLANFNKITNPNFLEIGQQLKISSNQEDYKNIDPYYVDQIYKAQEGEKHILIVLSEQMLYTYEGDTRIKGYLISSGTANYPTVTGVFKIWVKFETTPMSGEGYNIPKVPYTMYFFGDYAIHGADWHNNFGTPMSHGCVNMRVEDAEEVFKWAEVGTIVQVIP</sequence>
<dbReference type="InterPro" id="IPR005490">
    <property type="entry name" value="LD_TPept_cat_dom"/>
</dbReference>
<feature type="transmembrane region" description="Helical" evidence="7">
    <location>
        <begin position="7"/>
        <end position="25"/>
    </location>
</feature>
<dbReference type="Gene3D" id="2.40.440.10">
    <property type="entry name" value="L,D-transpeptidase catalytic domain-like"/>
    <property type="match status" value="1"/>
</dbReference>
<dbReference type="AlphaFoldDB" id="A0A1F5FUH2"/>
<dbReference type="CDD" id="cd16913">
    <property type="entry name" value="YkuD_like"/>
    <property type="match status" value="1"/>
</dbReference>
<keyword evidence="7" id="KW-0812">Transmembrane</keyword>
<evidence type="ECO:0000256" key="5">
    <source>
        <dbReference type="ARBA" id="ARBA00023316"/>
    </source>
</evidence>
<dbReference type="Pfam" id="PF03734">
    <property type="entry name" value="YkuD"/>
    <property type="match status" value="1"/>
</dbReference>
<evidence type="ECO:0000259" key="9">
    <source>
        <dbReference type="PROSITE" id="PS52029"/>
    </source>
</evidence>
<dbReference type="SUPFAM" id="SSF141523">
    <property type="entry name" value="L,D-transpeptidase catalytic domain-like"/>
    <property type="match status" value="1"/>
</dbReference>
<dbReference type="Pfam" id="PF01476">
    <property type="entry name" value="LysM"/>
    <property type="match status" value="1"/>
</dbReference>
<dbReference type="GO" id="GO:0005576">
    <property type="term" value="C:extracellular region"/>
    <property type="evidence" value="ECO:0007669"/>
    <property type="project" value="TreeGrafter"/>
</dbReference>
<proteinExistence type="predicted"/>
<feature type="active site" description="Nucleophile" evidence="6">
    <location>
        <position position="230"/>
    </location>
</feature>
<keyword evidence="7" id="KW-0472">Membrane</keyword>
<dbReference type="InterPro" id="IPR036779">
    <property type="entry name" value="LysM_dom_sf"/>
</dbReference>
<keyword evidence="2" id="KW-0808">Transferase</keyword>
<protein>
    <submittedName>
        <fullName evidence="10">Uncharacterized protein</fullName>
    </submittedName>
</protein>
<dbReference type="InterPro" id="IPR018392">
    <property type="entry name" value="LysM"/>
</dbReference>
<comment type="pathway">
    <text evidence="1 6">Cell wall biogenesis; peptidoglycan biosynthesis.</text>
</comment>
<name>A0A1F5FUH2_9BACT</name>
<dbReference type="Gene3D" id="3.10.350.10">
    <property type="entry name" value="LysM domain"/>
    <property type="match status" value="1"/>
</dbReference>
<accession>A0A1F5FUH2</accession>
<feature type="domain" description="LysM" evidence="8">
    <location>
        <begin position="71"/>
        <end position="115"/>
    </location>
</feature>
<dbReference type="SMART" id="SM00257">
    <property type="entry name" value="LysM"/>
    <property type="match status" value="1"/>
</dbReference>
<dbReference type="PANTHER" id="PTHR30582">
    <property type="entry name" value="L,D-TRANSPEPTIDASE"/>
    <property type="match status" value="1"/>
</dbReference>
<keyword evidence="7" id="KW-1133">Transmembrane helix</keyword>
<dbReference type="InterPro" id="IPR038063">
    <property type="entry name" value="Transpep_catalytic_dom"/>
</dbReference>
<dbReference type="UniPathway" id="UPA00219"/>
<evidence type="ECO:0000256" key="6">
    <source>
        <dbReference type="PROSITE-ProRule" id="PRU01373"/>
    </source>
</evidence>
<reference evidence="10 11" key="1">
    <citation type="journal article" date="2016" name="Nat. Commun.">
        <title>Thousands of microbial genomes shed light on interconnected biogeochemical processes in an aquifer system.</title>
        <authorList>
            <person name="Anantharaman K."/>
            <person name="Brown C.T."/>
            <person name="Hug L.A."/>
            <person name="Sharon I."/>
            <person name="Castelle C.J."/>
            <person name="Probst A.J."/>
            <person name="Thomas B.C."/>
            <person name="Singh A."/>
            <person name="Wilkins M.J."/>
            <person name="Karaoz U."/>
            <person name="Brodie E.L."/>
            <person name="Williams K.H."/>
            <person name="Hubbard S.S."/>
            <person name="Banfield J.F."/>
        </authorList>
    </citation>
    <scope>NUCLEOTIDE SEQUENCE [LARGE SCALE GENOMIC DNA]</scope>
</reference>